<dbReference type="HOGENOM" id="CLU_208511_0_0_11"/>
<sequence length="62" mass="6503">MFTARWRSCAASIGLNVIAIPAVGEYLTLLWFSSGEGIKVSGTVVCLDALHDLGVVRPGILG</sequence>
<organism evidence="1 2">
    <name type="scientific">Mycobacterium tuberculosis (strain ATCC 25177 / H37Ra)</name>
    <dbReference type="NCBI Taxonomy" id="419947"/>
    <lineage>
        <taxon>Bacteria</taxon>
        <taxon>Bacillati</taxon>
        <taxon>Actinomycetota</taxon>
        <taxon>Actinomycetes</taxon>
        <taxon>Mycobacteriales</taxon>
        <taxon>Mycobacteriaceae</taxon>
        <taxon>Mycobacterium</taxon>
        <taxon>Mycobacterium tuberculosis complex</taxon>
    </lineage>
</organism>
<dbReference type="AlphaFoldDB" id="A5U0S6"/>
<name>A5U0S6_MYCTA</name>
<dbReference type="KEGG" id="mra:MRA_0895"/>
<accession>A5U0S6</accession>
<reference evidence="1 2" key="1">
    <citation type="journal article" date="2008" name="PLoS ONE">
        <title>Genetic basis of virulence attenuation revealed by comparative genomic analysis of Mycobacterium tuberculosis strain H37Ra versus H37Rv.</title>
        <authorList>
            <person name="Zheng H."/>
            <person name="Lu L."/>
            <person name="Wang B."/>
            <person name="Pu S."/>
            <person name="Zhang X."/>
            <person name="Zhu G."/>
            <person name="Shi W."/>
            <person name="Zhang L."/>
            <person name="Wang H."/>
            <person name="Wang S."/>
            <person name="Zhao G."/>
            <person name="Zhang Y."/>
        </authorList>
    </citation>
    <scope>NUCLEOTIDE SEQUENCE [LARGE SCALE GENOMIC DNA]</scope>
    <source>
        <strain evidence="2">ATCC 25177 / H37Ra</strain>
    </source>
</reference>
<protein>
    <submittedName>
        <fullName evidence="1">Uncharacterized protein</fullName>
    </submittedName>
</protein>
<dbReference type="Proteomes" id="UP000001988">
    <property type="component" value="Chromosome"/>
</dbReference>
<evidence type="ECO:0000313" key="2">
    <source>
        <dbReference type="Proteomes" id="UP000001988"/>
    </source>
</evidence>
<dbReference type="EMBL" id="CP000611">
    <property type="protein sequence ID" value="ABQ72626.1"/>
    <property type="molecule type" value="Genomic_DNA"/>
</dbReference>
<keyword evidence="2" id="KW-1185">Reference proteome</keyword>
<evidence type="ECO:0000313" key="1">
    <source>
        <dbReference type="EMBL" id="ABQ72626.1"/>
    </source>
</evidence>
<gene>
    <name evidence="1" type="ordered locus">MRA_0895</name>
</gene>
<proteinExistence type="predicted"/>